<name>A0A7X0DG93_9HYPH</name>
<keyword evidence="2" id="KW-1185">Reference proteome</keyword>
<gene>
    <name evidence="1" type="ORF">HNQ75_003942</name>
</gene>
<dbReference type="Proteomes" id="UP000535501">
    <property type="component" value="Unassembled WGS sequence"/>
</dbReference>
<accession>A0A7X0DG93</accession>
<evidence type="ECO:0000313" key="2">
    <source>
        <dbReference type="Proteomes" id="UP000535501"/>
    </source>
</evidence>
<dbReference type="EMBL" id="JACHEJ010000015">
    <property type="protein sequence ID" value="MBB6181954.1"/>
    <property type="molecule type" value="Genomic_DNA"/>
</dbReference>
<organism evidence="1 2">
    <name type="scientific">Pseudorhizobium flavum</name>
    <dbReference type="NCBI Taxonomy" id="1335061"/>
    <lineage>
        <taxon>Bacteria</taxon>
        <taxon>Pseudomonadati</taxon>
        <taxon>Pseudomonadota</taxon>
        <taxon>Alphaproteobacteria</taxon>
        <taxon>Hyphomicrobiales</taxon>
        <taxon>Rhizobiaceae</taxon>
        <taxon>Rhizobium/Agrobacterium group</taxon>
        <taxon>Pseudorhizobium</taxon>
    </lineage>
</organism>
<evidence type="ECO:0000313" key="1">
    <source>
        <dbReference type="EMBL" id="MBB6181954.1"/>
    </source>
</evidence>
<protein>
    <submittedName>
        <fullName evidence="1">Uncharacterized protein</fullName>
    </submittedName>
</protein>
<comment type="caution">
    <text evidence="1">The sequence shown here is derived from an EMBL/GenBank/DDBJ whole genome shotgun (WGS) entry which is preliminary data.</text>
</comment>
<sequence length="107" mass="11180">MTCDPASGAQHVAGDGEFVGWGADVSESVVEDEVFEVDEFAVDPEGGAGVGEVLAFEEAGTHGRAGDTLVETGEGAAGLSDGFQQYLEQIRWHQGFLFPVIHDSLPA</sequence>
<reference evidence="1 2" key="1">
    <citation type="submission" date="2020-08" db="EMBL/GenBank/DDBJ databases">
        <title>Genomic Encyclopedia of Type Strains, Phase IV (KMG-IV): sequencing the most valuable type-strain genomes for metagenomic binning, comparative biology and taxonomic classification.</title>
        <authorList>
            <person name="Goeker M."/>
        </authorList>
    </citation>
    <scope>NUCLEOTIDE SEQUENCE [LARGE SCALE GENOMIC DNA]</scope>
    <source>
        <strain evidence="1 2">DSM 102134</strain>
    </source>
</reference>
<dbReference type="AlphaFoldDB" id="A0A7X0DG93"/>
<proteinExistence type="predicted"/>